<dbReference type="Proteomes" id="UP000093352">
    <property type="component" value="Unassembled WGS sequence"/>
</dbReference>
<keyword evidence="2" id="KW-1185">Reference proteome</keyword>
<proteinExistence type="predicted"/>
<dbReference type="STRING" id="1871336.BBG48_07420"/>
<dbReference type="CDD" id="cd10912">
    <property type="entry name" value="PIN_YacP-like"/>
    <property type="match status" value="1"/>
</dbReference>
<reference evidence="1 2" key="1">
    <citation type="journal article" date="2016" name="Genome Announc.">
        <title>Draft Genome Sequence of Criibacterium bergeronii gen. nov., sp. nov., Strain CCRI-22567T, Isolated from a Vaginal Sample from a Woman with Bacterial Vaginosis.</title>
        <authorList>
            <person name="Maheux A.F."/>
            <person name="Berube E."/>
            <person name="Boudreau D.K."/>
            <person name="Raymond F."/>
            <person name="Corbeil J."/>
            <person name="Roy P.H."/>
            <person name="Boissinot M."/>
            <person name="Omar R.F."/>
        </authorList>
    </citation>
    <scope>NUCLEOTIDE SEQUENCE [LARGE SCALE GENOMIC DNA]</scope>
    <source>
        <strain evidence="1 2">CCRI-22567</strain>
    </source>
</reference>
<accession>A0A371IN09</accession>
<gene>
    <name evidence="1" type="ORF">BBG48_002000</name>
</gene>
<name>A0A371IN09_9FIRM</name>
<evidence type="ECO:0000313" key="2">
    <source>
        <dbReference type="Proteomes" id="UP000093352"/>
    </source>
</evidence>
<dbReference type="RefSeq" id="WP_068914230.1">
    <property type="nucleotide sequence ID" value="NZ_MBEW02000003.1"/>
</dbReference>
<dbReference type="PANTHER" id="PTHR34547">
    <property type="entry name" value="YACP-LIKE NYN DOMAIN PROTEIN"/>
    <property type="match status" value="1"/>
</dbReference>
<dbReference type="InterPro" id="IPR010298">
    <property type="entry name" value="YacP-like"/>
</dbReference>
<sequence length="213" mass="24760">MSKIRQILIVDGYNVINAWDILKTLANESLELAREKLNSLISEYTQYTGYKSILVYDAYRVKDFSVRQERLKNLEIVFTKENETADSYIEKYITSLSKKRYLEIFIATDDISIMQIGQGKGAVHISTAELLINVNTANLKIRDKIKKNHVGNNSLNNFIDKDTYKLLDELRKGDVKEETKEEQIDETQLFLQSMKKLKVKTIKNKNIDKRNSK</sequence>
<organism evidence="1 2">
    <name type="scientific">Criibacterium bergeronii</name>
    <dbReference type="NCBI Taxonomy" id="1871336"/>
    <lineage>
        <taxon>Bacteria</taxon>
        <taxon>Bacillati</taxon>
        <taxon>Bacillota</taxon>
        <taxon>Clostridia</taxon>
        <taxon>Peptostreptococcales</taxon>
        <taxon>Filifactoraceae</taxon>
        <taxon>Criibacterium</taxon>
    </lineage>
</organism>
<evidence type="ECO:0000313" key="1">
    <source>
        <dbReference type="EMBL" id="RDY21868.1"/>
    </source>
</evidence>
<dbReference type="Pfam" id="PF05991">
    <property type="entry name" value="NYN_YacP"/>
    <property type="match status" value="1"/>
</dbReference>
<dbReference type="PANTHER" id="PTHR34547:SF1">
    <property type="entry name" value="YACP-LIKE NYN DOMAIN PROTEIN"/>
    <property type="match status" value="1"/>
</dbReference>
<comment type="caution">
    <text evidence="1">The sequence shown here is derived from an EMBL/GenBank/DDBJ whole genome shotgun (WGS) entry which is preliminary data.</text>
</comment>
<protein>
    <submittedName>
        <fullName evidence="1">NYN domain-containing protein</fullName>
    </submittedName>
</protein>
<dbReference type="EMBL" id="MBEW02000003">
    <property type="protein sequence ID" value="RDY21868.1"/>
    <property type="molecule type" value="Genomic_DNA"/>
</dbReference>
<dbReference type="AlphaFoldDB" id="A0A371IN09"/>